<evidence type="ECO:0000256" key="6">
    <source>
        <dbReference type="SAM" id="Phobius"/>
    </source>
</evidence>
<name>A0A7C8MHR3_9PLEO</name>
<feature type="domain" description="Rhodopsin" evidence="7">
    <location>
        <begin position="2"/>
        <end position="198"/>
    </location>
</feature>
<evidence type="ECO:0000313" key="8">
    <source>
        <dbReference type="EMBL" id="KAF2875743.1"/>
    </source>
</evidence>
<protein>
    <recommendedName>
        <fullName evidence="7">Rhodopsin domain-containing protein</fullName>
    </recommendedName>
</protein>
<dbReference type="PANTHER" id="PTHR33048">
    <property type="entry name" value="PTH11-LIKE INTEGRAL MEMBRANE PROTEIN (AFU_ORTHOLOGUE AFUA_5G11245)"/>
    <property type="match status" value="1"/>
</dbReference>
<feature type="transmembrane region" description="Helical" evidence="6">
    <location>
        <begin position="143"/>
        <end position="168"/>
    </location>
</feature>
<dbReference type="InterPro" id="IPR049326">
    <property type="entry name" value="Rhodopsin_dom_fungi"/>
</dbReference>
<evidence type="ECO:0000259" key="7">
    <source>
        <dbReference type="Pfam" id="PF20684"/>
    </source>
</evidence>
<keyword evidence="9" id="KW-1185">Reference proteome</keyword>
<dbReference type="PANTHER" id="PTHR33048:SF158">
    <property type="entry name" value="MEMBRANE PROTEIN PTH11-LIKE, PUTATIVE-RELATED"/>
    <property type="match status" value="1"/>
</dbReference>
<dbReference type="Pfam" id="PF20684">
    <property type="entry name" value="Fung_rhodopsin"/>
    <property type="match status" value="1"/>
</dbReference>
<feature type="transmembrane region" description="Helical" evidence="6">
    <location>
        <begin position="60"/>
        <end position="84"/>
    </location>
</feature>
<comment type="caution">
    <text evidence="8">The sequence shown here is derived from an EMBL/GenBank/DDBJ whole genome shotgun (WGS) entry which is preliminary data.</text>
</comment>
<evidence type="ECO:0000313" key="9">
    <source>
        <dbReference type="Proteomes" id="UP000481861"/>
    </source>
</evidence>
<feature type="transmembrane region" description="Helical" evidence="6">
    <location>
        <begin position="180"/>
        <end position="204"/>
    </location>
</feature>
<dbReference type="Proteomes" id="UP000481861">
    <property type="component" value="Unassembled WGS sequence"/>
</dbReference>
<proteinExistence type="inferred from homology"/>
<gene>
    <name evidence="8" type="ORF">BDV95DRAFT_280713</name>
</gene>
<organism evidence="8 9">
    <name type="scientific">Massariosphaeria phaeospora</name>
    <dbReference type="NCBI Taxonomy" id="100035"/>
    <lineage>
        <taxon>Eukaryota</taxon>
        <taxon>Fungi</taxon>
        <taxon>Dikarya</taxon>
        <taxon>Ascomycota</taxon>
        <taxon>Pezizomycotina</taxon>
        <taxon>Dothideomycetes</taxon>
        <taxon>Pleosporomycetidae</taxon>
        <taxon>Pleosporales</taxon>
        <taxon>Pleosporales incertae sedis</taxon>
        <taxon>Massariosphaeria</taxon>
    </lineage>
</organism>
<comment type="similarity">
    <text evidence="5">Belongs to the SAT4 family.</text>
</comment>
<evidence type="ECO:0000256" key="5">
    <source>
        <dbReference type="ARBA" id="ARBA00038359"/>
    </source>
</evidence>
<dbReference type="GO" id="GO:0016020">
    <property type="term" value="C:membrane"/>
    <property type="evidence" value="ECO:0007669"/>
    <property type="project" value="UniProtKB-SubCell"/>
</dbReference>
<evidence type="ECO:0000256" key="4">
    <source>
        <dbReference type="ARBA" id="ARBA00023136"/>
    </source>
</evidence>
<reference evidence="8 9" key="1">
    <citation type="submission" date="2020-01" db="EMBL/GenBank/DDBJ databases">
        <authorList>
            <consortium name="DOE Joint Genome Institute"/>
            <person name="Haridas S."/>
            <person name="Albert R."/>
            <person name="Binder M."/>
            <person name="Bloem J."/>
            <person name="Labutti K."/>
            <person name="Salamov A."/>
            <person name="Andreopoulos B."/>
            <person name="Baker S.E."/>
            <person name="Barry K."/>
            <person name="Bills G."/>
            <person name="Bluhm B.H."/>
            <person name="Cannon C."/>
            <person name="Castanera R."/>
            <person name="Culley D.E."/>
            <person name="Daum C."/>
            <person name="Ezra D."/>
            <person name="Gonzalez J.B."/>
            <person name="Henrissat B."/>
            <person name="Kuo A."/>
            <person name="Liang C."/>
            <person name="Lipzen A."/>
            <person name="Lutzoni F."/>
            <person name="Magnuson J."/>
            <person name="Mondo S."/>
            <person name="Nolan M."/>
            <person name="Ohm R."/>
            <person name="Pangilinan J."/>
            <person name="Park H.-J.H."/>
            <person name="Ramirez L."/>
            <person name="Alfaro M."/>
            <person name="Sun H."/>
            <person name="Tritt A."/>
            <person name="Yoshinaga Y."/>
            <person name="Zwiers L.-H.L."/>
            <person name="Turgeon B.G."/>
            <person name="Goodwin S.B."/>
            <person name="Spatafora J.W."/>
            <person name="Crous P.W."/>
            <person name="Grigoriev I.V."/>
        </authorList>
    </citation>
    <scope>NUCLEOTIDE SEQUENCE [LARGE SCALE GENOMIC DNA]</scope>
    <source>
        <strain evidence="8 9">CBS 611.86</strain>
    </source>
</reference>
<feature type="transmembrane region" description="Helical" evidence="6">
    <location>
        <begin position="104"/>
        <end position="123"/>
    </location>
</feature>
<sequence>MNIGYGRHFWDIRALSLSASKIQRLSSVDIVYGLVIYTIKVSILLLYYRLFSVYSSSRRLIYGGIAICTIITLPYLGMAIARAVVCSSFKVVLEHLTFCYTRPVNSSIVSFSAANVISDFYIFAVPISRVRRLHVDRKAKVGLLAVFIVGFVACGMSIIRLVFVAVHFDNSDVFYRGATVSIFSAVEMNLAIICSCSISFPAFYRCGKDALRPILQSITGRSDRQSSRTKSNPVNDFKLLAHGLLDGQVESKNESNTRVIETPPRAATVPPHISLHMTRATIDMEEHSSSRI</sequence>
<keyword evidence="4 6" id="KW-0472">Membrane</keyword>
<evidence type="ECO:0000256" key="2">
    <source>
        <dbReference type="ARBA" id="ARBA00022692"/>
    </source>
</evidence>
<dbReference type="EMBL" id="JAADJZ010000004">
    <property type="protein sequence ID" value="KAF2875743.1"/>
    <property type="molecule type" value="Genomic_DNA"/>
</dbReference>
<keyword evidence="3 6" id="KW-1133">Transmembrane helix</keyword>
<dbReference type="AlphaFoldDB" id="A0A7C8MHR3"/>
<evidence type="ECO:0000256" key="3">
    <source>
        <dbReference type="ARBA" id="ARBA00022989"/>
    </source>
</evidence>
<keyword evidence="2 6" id="KW-0812">Transmembrane</keyword>
<dbReference type="InterPro" id="IPR052337">
    <property type="entry name" value="SAT4-like"/>
</dbReference>
<dbReference type="OrthoDB" id="444631at2759"/>
<feature type="transmembrane region" description="Helical" evidence="6">
    <location>
        <begin position="30"/>
        <end position="48"/>
    </location>
</feature>
<accession>A0A7C8MHR3</accession>
<comment type="subcellular location">
    <subcellularLocation>
        <location evidence="1">Membrane</location>
        <topology evidence="1">Multi-pass membrane protein</topology>
    </subcellularLocation>
</comment>
<evidence type="ECO:0000256" key="1">
    <source>
        <dbReference type="ARBA" id="ARBA00004141"/>
    </source>
</evidence>